<feature type="non-terminal residue" evidence="3">
    <location>
        <position position="1"/>
    </location>
</feature>
<feature type="non-terminal residue" evidence="3">
    <location>
        <position position="123"/>
    </location>
</feature>
<reference evidence="3" key="2">
    <citation type="submission" date="2016-06" db="EMBL/GenBank/DDBJ databases">
        <title>The genome of a short-lived fish provides insights into sex chromosome evolution and the genetic control of aging.</title>
        <authorList>
            <person name="Reichwald K."/>
            <person name="Felder M."/>
            <person name="Petzold A."/>
            <person name="Koch P."/>
            <person name="Groth M."/>
            <person name="Platzer M."/>
        </authorList>
    </citation>
    <scope>NUCLEOTIDE SEQUENCE</scope>
    <source>
        <tissue evidence="3">Brain</tissue>
    </source>
</reference>
<proteinExistence type="predicted"/>
<keyword evidence="1" id="KW-1133">Transmembrane helix</keyword>
<keyword evidence="1" id="KW-0472">Membrane</keyword>
<feature type="transmembrane region" description="Helical" evidence="1">
    <location>
        <begin position="58"/>
        <end position="76"/>
    </location>
</feature>
<reference evidence="3" key="1">
    <citation type="submission" date="2016-05" db="EMBL/GenBank/DDBJ databases">
        <authorList>
            <person name="Lavstsen T."/>
            <person name="Jespersen J.S."/>
        </authorList>
    </citation>
    <scope>NUCLEOTIDE SEQUENCE</scope>
    <source>
        <tissue evidence="3">Brain</tissue>
    </source>
</reference>
<name>A0A1A8L827_9TELE</name>
<keyword evidence="2" id="KW-0732">Signal</keyword>
<gene>
    <name evidence="3" type="primary">ZGC:113227</name>
</gene>
<evidence type="ECO:0000313" key="3">
    <source>
        <dbReference type="EMBL" id="SBR40975.1"/>
    </source>
</evidence>
<feature type="signal peptide" evidence="2">
    <location>
        <begin position="1"/>
        <end position="17"/>
    </location>
</feature>
<keyword evidence="1" id="KW-0812">Transmembrane</keyword>
<sequence>VLLLWLVLGPRLHARQAERRRLRQLRRDERRIKSAKRHQAILQQYKTLLRLRQRRRRILVIAKILILTCMFNTLQVNKIRFIRFRWLFWKAPAADAVYLISLFGVVPPQYLLSRSHSNMIYSS</sequence>
<dbReference type="EMBL" id="HAEF01003593">
    <property type="protein sequence ID" value="SBR40975.1"/>
    <property type="molecule type" value="Transcribed_RNA"/>
</dbReference>
<protein>
    <submittedName>
        <fullName evidence="3">Zgc:113227</fullName>
    </submittedName>
</protein>
<dbReference type="AlphaFoldDB" id="A0A1A8L827"/>
<organism evidence="3">
    <name type="scientific">Nothobranchius pienaari</name>
    <dbReference type="NCBI Taxonomy" id="704102"/>
    <lineage>
        <taxon>Eukaryota</taxon>
        <taxon>Metazoa</taxon>
        <taxon>Chordata</taxon>
        <taxon>Craniata</taxon>
        <taxon>Vertebrata</taxon>
        <taxon>Euteleostomi</taxon>
        <taxon>Actinopterygii</taxon>
        <taxon>Neopterygii</taxon>
        <taxon>Teleostei</taxon>
        <taxon>Neoteleostei</taxon>
        <taxon>Acanthomorphata</taxon>
        <taxon>Ovalentaria</taxon>
        <taxon>Atherinomorphae</taxon>
        <taxon>Cyprinodontiformes</taxon>
        <taxon>Nothobranchiidae</taxon>
        <taxon>Nothobranchius</taxon>
    </lineage>
</organism>
<feature type="chain" id="PRO_5008374004" evidence="2">
    <location>
        <begin position="18"/>
        <end position="123"/>
    </location>
</feature>
<accession>A0A1A8L827</accession>
<feature type="transmembrane region" description="Helical" evidence="1">
    <location>
        <begin position="96"/>
        <end position="113"/>
    </location>
</feature>
<evidence type="ECO:0000256" key="1">
    <source>
        <dbReference type="SAM" id="Phobius"/>
    </source>
</evidence>
<evidence type="ECO:0000256" key="2">
    <source>
        <dbReference type="SAM" id="SignalP"/>
    </source>
</evidence>